<dbReference type="InterPro" id="IPR015946">
    <property type="entry name" value="KH_dom-like_a/b"/>
</dbReference>
<reference evidence="2 3" key="1">
    <citation type="submission" date="2021-03" db="EMBL/GenBank/DDBJ databases">
        <title>Enterococcal diversity collection.</title>
        <authorList>
            <person name="Gilmore M.S."/>
            <person name="Schwartzman J."/>
            <person name="Van Tyne D."/>
            <person name="Martin M."/>
            <person name="Earl A.M."/>
            <person name="Manson A.L."/>
            <person name="Straub T."/>
            <person name="Salamzade R."/>
            <person name="Saavedra J."/>
            <person name="Lebreton F."/>
            <person name="Prichula J."/>
            <person name="Schaufler K."/>
            <person name="Gaca A."/>
            <person name="Sgardioli B."/>
            <person name="Wagenaar J."/>
            <person name="Strong T."/>
        </authorList>
    </citation>
    <scope>NUCLEOTIDE SEQUENCE [LARGE SCALE GENOMIC DNA]</scope>
    <source>
        <strain evidence="2 3">MJM12</strain>
    </source>
</reference>
<evidence type="ECO:0000313" key="2">
    <source>
        <dbReference type="EMBL" id="MBO0449498.1"/>
    </source>
</evidence>
<evidence type="ECO:0000313" key="3">
    <source>
        <dbReference type="Proteomes" id="UP000664256"/>
    </source>
</evidence>
<sequence length="137" mass="14715">MKKVYATKMINTGGRTGEVHSPDHAFTMNILPPGSKEKGATNPEQLFAAGYSACFNSALSYIKEQAGFTGESTIEVTVSLYNLSQSELPDVQLGVEIAGHIDGATNEETMELLQEAHKVCPYSRATKGNIAVTINAY</sequence>
<comment type="caution">
    <text evidence="2">The sequence shown here is derived from an EMBL/GenBank/DDBJ whole genome shotgun (WGS) entry which is preliminary data.</text>
</comment>
<dbReference type="PANTHER" id="PTHR33797:SF2">
    <property type="entry name" value="ORGANIC HYDROPEROXIDE RESISTANCE PROTEIN-LIKE"/>
    <property type="match status" value="1"/>
</dbReference>
<comment type="similarity">
    <text evidence="1">Belongs to the OsmC/Ohr family.</text>
</comment>
<evidence type="ECO:0000256" key="1">
    <source>
        <dbReference type="ARBA" id="ARBA00007378"/>
    </source>
</evidence>
<organism evidence="2 3">
    <name type="scientific">Candidatus Enterococcus myersii</name>
    <dbReference type="NCBI Taxonomy" id="2815322"/>
    <lineage>
        <taxon>Bacteria</taxon>
        <taxon>Bacillati</taxon>
        <taxon>Bacillota</taxon>
        <taxon>Bacilli</taxon>
        <taxon>Lactobacillales</taxon>
        <taxon>Enterococcaceae</taxon>
        <taxon>Enterococcus</taxon>
    </lineage>
</organism>
<proteinExistence type="inferred from homology"/>
<name>A0ABS3H8J6_9ENTE</name>
<dbReference type="Pfam" id="PF02566">
    <property type="entry name" value="OsmC"/>
    <property type="match status" value="1"/>
</dbReference>
<dbReference type="InterPro" id="IPR003718">
    <property type="entry name" value="OsmC/Ohr_fam"/>
</dbReference>
<accession>A0ABS3H8J6</accession>
<dbReference type="Proteomes" id="UP000664256">
    <property type="component" value="Unassembled WGS sequence"/>
</dbReference>
<dbReference type="NCBIfam" id="TIGR03561">
    <property type="entry name" value="organ_hyd_perox"/>
    <property type="match status" value="1"/>
</dbReference>
<keyword evidence="3" id="KW-1185">Reference proteome</keyword>
<gene>
    <name evidence="2" type="ORF">JZO76_08090</name>
</gene>
<protein>
    <submittedName>
        <fullName evidence="2">Ohr family peroxiredoxin</fullName>
    </submittedName>
</protein>
<dbReference type="InterPro" id="IPR036102">
    <property type="entry name" value="OsmC/Ohrsf"/>
</dbReference>
<dbReference type="PANTHER" id="PTHR33797">
    <property type="entry name" value="ORGANIC HYDROPEROXIDE RESISTANCE PROTEIN-LIKE"/>
    <property type="match status" value="1"/>
</dbReference>
<dbReference type="EMBL" id="JAFLVT010000008">
    <property type="protein sequence ID" value="MBO0449498.1"/>
    <property type="molecule type" value="Genomic_DNA"/>
</dbReference>
<dbReference type="RefSeq" id="WP_206903601.1">
    <property type="nucleotide sequence ID" value="NZ_JAFLVT010000008.1"/>
</dbReference>
<dbReference type="Gene3D" id="3.30.300.20">
    <property type="match status" value="1"/>
</dbReference>
<dbReference type="InterPro" id="IPR019953">
    <property type="entry name" value="OHR"/>
</dbReference>
<dbReference type="SUPFAM" id="SSF82784">
    <property type="entry name" value="OsmC-like"/>
    <property type="match status" value="1"/>
</dbReference>